<accession>A0ABM3GBT6</accession>
<sequence>MRNLCGSELERKSHSAVISISTSTNETSTDNEDFSNFNWCCSYKNIHQAKKRTVEVKDSGNFASAFEGLRLSTDSILQDRFKSKCNMLPPENPVGASQRCPCGCLEQSGPVGGFRTRELSSLRLVIHGPEILNYQGTKQAPEDVAPYWKKDSRMWLWKSVRLARKRKNRISSSVSGSSTMSFISNRDERDAAAAAGGAGFE</sequence>
<evidence type="ECO:0000313" key="2">
    <source>
        <dbReference type="RefSeq" id="XP_046597734.1"/>
    </source>
</evidence>
<keyword evidence="1" id="KW-1185">Reference proteome</keyword>
<organism evidence="1 2">
    <name type="scientific">Neodiprion lecontei</name>
    <name type="common">Redheaded pine sawfly</name>
    <dbReference type="NCBI Taxonomy" id="441921"/>
    <lineage>
        <taxon>Eukaryota</taxon>
        <taxon>Metazoa</taxon>
        <taxon>Ecdysozoa</taxon>
        <taxon>Arthropoda</taxon>
        <taxon>Hexapoda</taxon>
        <taxon>Insecta</taxon>
        <taxon>Pterygota</taxon>
        <taxon>Neoptera</taxon>
        <taxon>Endopterygota</taxon>
        <taxon>Hymenoptera</taxon>
        <taxon>Tenthredinoidea</taxon>
        <taxon>Diprionidae</taxon>
        <taxon>Diprioninae</taxon>
        <taxon>Neodiprion</taxon>
    </lineage>
</organism>
<dbReference type="GeneID" id="124294774"/>
<protein>
    <submittedName>
        <fullName evidence="2">Uncharacterized protein LOC124294774</fullName>
    </submittedName>
</protein>
<name>A0ABM3GBT6_NEOLC</name>
<gene>
    <name evidence="2" type="primary">LOC124294774</name>
</gene>
<evidence type="ECO:0000313" key="1">
    <source>
        <dbReference type="Proteomes" id="UP000829291"/>
    </source>
</evidence>
<reference evidence="2" key="1">
    <citation type="submission" date="2025-08" db="UniProtKB">
        <authorList>
            <consortium name="RefSeq"/>
        </authorList>
    </citation>
    <scope>IDENTIFICATION</scope>
    <source>
        <tissue evidence="2">Thorax and Abdomen</tissue>
    </source>
</reference>
<proteinExistence type="predicted"/>
<dbReference type="Proteomes" id="UP000829291">
    <property type="component" value="Chromosome 5"/>
</dbReference>
<dbReference type="RefSeq" id="XP_046597734.1">
    <property type="nucleotide sequence ID" value="XM_046741778.1"/>
</dbReference>